<gene>
    <name evidence="2" type="ORF">P7K49_030586</name>
</gene>
<organism evidence="2 3">
    <name type="scientific">Saguinus oedipus</name>
    <name type="common">Cotton-top tamarin</name>
    <name type="synonym">Oedipomidas oedipus</name>
    <dbReference type="NCBI Taxonomy" id="9490"/>
    <lineage>
        <taxon>Eukaryota</taxon>
        <taxon>Metazoa</taxon>
        <taxon>Chordata</taxon>
        <taxon>Craniata</taxon>
        <taxon>Vertebrata</taxon>
        <taxon>Euteleostomi</taxon>
        <taxon>Mammalia</taxon>
        <taxon>Eutheria</taxon>
        <taxon>Euarchontoglires</taxon>
        <taxon>Primates</taxon>
        <taxon>Haplorrhini</taxon>
        <taxon>Platyrrhini</taxon>
        <taxon>Cebidae</taxon>
        <taxon>Callitrichinae</taxon>
        <taxon>Saguinus</taxon>
    </lineage>
</organism>
<protein>
    <submittedName>
        <fullName evidence="2">Uncharacterized protein</fullName>
    </submittedName>
</protein>
<dbReference type="Proteomes" id="UP001266305">
    <property type="component" value="Unassembled WGS sequence"/>
</dbReference>
<proteinExistence type="predicted"/>
<evidence type="ECO:0000256" key="1">
    <source>
        <dbReference type="SAM" id="MobiDB-lite"/>
    </source>
</evidence>
<feature type="region of interest" description="Disordered" evidence="1">
    <location>
        <begin position="53"/>
        <end position="76"/>
    </location>
</feature>
<keyword evidence="3" id="KW-1185">Reference proteome</keyword>
<reference evidence="2 3" key="1">
    <citation type="submission" date="2023-05" db="EMBL/GenBank/DDBJ databases">
        <title>B98-5 Cell Line De Novo Hybrid Assembly: An Optical Mapping Approach.</title>
        <authorList>
            <person name="Kananen K."/>
            <person name="Auerbach J.A."/>
            <person name="Kautto E."/>
            <person name="Blachly J.S."/>
        </authorList>
    </citation>
    <scope>NUCLEOTIDE SEQUENCE [LARGE SCALE GENOMIC DNA]</scope>
    <source>
        <strain evidence="2">B95-8</strain>
        <tissue evidence="2">Cell line</tissue>
    </source>
</reference>
<sequence>MSYPAQGIELAHQQQGALSRCARDAGIVICPDMQIVREMVTFMGKCLAQTPECENREGNPGEVHVSSSPLNIRLGM</sequence>
<accession>A0ABQ9U2K5</accession>
<comment type="caution">
    <text evidence="2">The sequence shown here is derived from an EMBL/GenBank/DDBJ whole genome shotgun (WGS) entry which is preliminary data.</text>
</comment>
<name>A0ABQ9U2K5_SAGOE</name>
<evidence type="ECO:0000313" key="3">
    <source>
        <dbReference type="Proteomes" id="UP001266305"/>
    </source>
</evidence>
<dbReference type="EMBL" id="JASSZA010000016">
    <property type="protein sequence ID" value="KAK2091302.1"/>
    <property type="molecule type" value="Genomic_DNA"/>
</dbReference>
<evidence type="ECO:0000313" key="2">
    <source>
        <dbReference type="EMBL" id="KAK2091302.1"/>
    </source>
</evidence>